<dbReference type="EMBL" id="FOFG01000004">
    <property type="protein sequence ID" value="SEQ37912.1"/>
    <property type="molecule type" value="Genomic_DNA"/>
</dbReference>
<protein>
    <submittedName>
        <fullName evidence="14">Sodium/proton antiporter, CPA1 family</fullName>
    </submittedName>
</protein>
<name>A0A1H9FJ41_9HYPH</name>
<dbReference type="GO" id="GO:0015386">
    <property type="term" value="F:potassium:proton antiporter activity"/>
    <property type="evidence" value="ECO:0007669"/>
    <property type="project" value="TreeGrafter"/>
</dbReference>
<evidence type="ECO:0000256" key="5">
    <source>
        <dbReference type="ARBA" id="ARBA00022475"/>
    </source>
</evidence>
<keyword evidence="6 12" id="KW-0812">Transmembrane</keyword>
<sequence>MDTGELIALLLVLSAVCSWINSRFLRQPNAIGVLVVTLVGSIIVLIVDRLVPSLPIHKSIEGTINKVDFYKTFMNGMLAFLLFAGALNVDAGRLKQERWAVGALATVGVILSTLIVGTCVWQGSRLLGSEMPAAWAYVFGALISPTDPVAVLAILKTLDIPKPLEVRIVGESLFNDGVGIVVFTIALALAQPNDQIHLSDVGLLFLREALGSVVLGAIGGWIAVRAIKSIDNPPVEILITLATVAGLYTLATDLETSAPVTVVVAGILVGSRGADTAMSETTKGMLFQFWELVDELLNCLLFLLIGLQLLVLPIAFQVIGLAVLAVISVFVGRLVSVSVPILLLLKGTFATRAIPIMTWGGVRGGISIALALSIGDPNARTPIVLATYAVVIFSILIQGLTMRFLIQKTPFESVPND</sequence>
<dbReference type="GO" id="GO:0098719">
    <property type="term" value="P:sodium ion import across plasma membrane"/>
    <property type="evidence" value="ECO:0007669"/>
    <property type="project" value="TreeGrafter"/>
</dbReference>
<dbReference type="AlphaFoldDB" id="A0A1H9FJ41"/>
<evidence type="ECO:0000256" key="10">
    <source>
        <dbReference type="ARBA" id="ARBA00023136"/>
    </source>
</evidence>
<feature type="transmembrane region" description="Helical" evidence="12">
    <location>
        <begin position="356"/>
        <end position="374"/>
    </location>
</feature>
<evidence type="ECO:0000256" key="11">
    <source>
        <dbReference type="ARBA" id="ARBA00023201"/>
    </source>
</evidence>
<dbReference type="STRING" id="1855383.SAMN05216548_104133"/>
<keyword evidence="7 12" id="KW-1133">Transmembrane helix</keyword>
<keyword evidence="4" id="KW-0050">Antiport</keyword>
<accession>A0A1H9FJ41</accession>
<feature type="transmembrane region" description="Helical" evidence="12">
    <location>
        <begin position="296"/>
        <end position="316"/>
    </location>
</feature>
<dbReference type="RefSeq" id="WP_092496007.1">
    <property type="nucleotide sequence ID" value="NZ_FOFG01000004.1"/>
</dbReference>
<keyword evidence="10 12" id="KW-0472">Membrane</keyword>
<feature type="transmembrane region" description="Helical" evidence="12">
    <location>
        <begin position="386"/>
        <end position="406"/>
    </location>
</feature>
<dbReference type="OrthoDB" id="9774146at2"/>
<dbReference type="Pfam" id="PF00999">
    <property type="entry name" value="Na_H_Exchanger"/>
    <property type="match status" value="1"/>
</dbReference>
<evidence type="ECO:0000256" key="8">
    <source>
        <dbReference type="ARBA" id="ARBA00023053"/>
    </source>
</evidence>
<keyword evidence="5" id="KW-1003">Cell membrane</keyword>
<dbReference type="Gene3D" id="6.10.140.1330">
    <property type="match status" value="1"/>
</dbReference>
<evidence type="ECO:0000256" key="3">
    <source>
        <dbReference type="ARBA" id="ARBA00022448"/>
    </source>
</evidence>
<keyword evidence="15" id="KW-1185">Reference proteome</keyword>
<feature type="transmembrane region" description="Helical" evidence="12">
    <location>
        <begin position="322"/>
        <end position="344"/>
    </location>
</feature>
<feature type="transmembrane region" description="Helical" evidence="12">
    <location>
        <begin position="31"/>
        <end position="52"/>
    </location>
</feature>
<evidence type="ECO:0000256" key="6">
    <source>
        <dbReference type="ARBA" id="ARBA00022692"/>
    </source>
</evidence>
<comment type="similarity">
    <text evidence="2">Belongs to the monovalent cation:proton antiporter 1 (CPA1) transporter (TC 2.A.36) family.</text>
</comment>
<keyword evidence="8" id="KW-0915">Sodium</keyword>
<dbReference type="Proteomes" id="UP000199647">
    <property type="component" value="Unassembled WGS sequence"/>
</dbReference>
<evidence type="ECO:0000256" key="12">
    <source>
        <dbReference type="SAM" id="Phobius"/>
    </source>
</evidence>
<feature type="transmembrane region" description="Helical" evidence="12">
    <location>
        <begin position="209"/>
        <end position="227"/>
    </location>
</feature>
<evidence type="ECO:0000313" key="15">
    <source>
        <dbReference type="Proteomes" id="UP000199647"/>
    </source>
</evidence>
<dbReference type="GO" id="GO:0005886">
    <property type="term" value="C:plasma membrane"/>
    <property type="evidence" value="ECO:0007669"/>
    <property type="project" value="UniProtKB-SubCell"/>
</dbReference>
<feature type="transmembrane region" description="Helical" evidence="12">
    <location>
        <begin position="72"/>
        <end position="89"/>
    </location>
</feature>
<evidence type="ECO:0000256" key="2">
    <source>
        <dbReference type="ARBA" id="ARBA00007367"/>
    </source>
</evidence>
<dbReference type="PANTHER" id="PTHR10110">
    <property type="entry name" value="SODIUM/HYDROGEN EXCHANGER"/>
    <property type="match status" value="1"/>
</dbReference>
<proteinExistence type="inferred from homology"/>
<dbReference type="GO" id="GO:0051453">
    <property type="term" value="P:regulation of intracellular pH"/>
    <property type="evidence" value="ECO:0007669"/>
    <property type="project" value="TreeGrafter"/>
</dbReference>
<keyword evidence="3" id="KW-0813">Transport</keyword>
<feature type="transmembrane region" description="Helical" evidence="12">
    <location>
        <begin position="168"/>
        <end position="189"/>
    </location>
</feature>
<dbReference type="GO" id="GO:0015385">
    <property type="term" value="F:sodium:proton antiporter activity"/>
    <property type="evidence" value="ECO:0007669"/>
    <property type="project" value="InterPro"/>
</dbReference>
<evidence type="ECO:0000256" key="1">
    <source>
        <dbReference type="ARBA" id="ARBA00004651"/>
    </source>
</evidence>
<feature type="transmembrane region" description="Helical" evidence="12">
    <location>
        <begin position="101"/>
        <end position="123"/>
    </location>
</feature>
<feature type="transmembrane region" description="Helical" evidence="12">
    <location>
        <begin position="6"/>
        <end position="24"/>
    </location>
</feature>
<dbReference type="InterPro" id="IPR006153">
    <property type="entry name" value="Cation/H_exchanger_TM"/>
</dbReference>
<evidence type="ECO:0000313" key="14">
    <source>
        <dbReference type="EMBL" id="SEQ37912.1"/>
    </source>
</evidence>
<keyword evidence="11" id="KW-0739">Sodium transport</keyword>
<evidence type="ECO:0000256" key="7">
    <source>
        <dbReference type="ARBA" id="ARBA00022989"/>
    </source>
</evidence>
<organism evidence="14 15">
    <name type="scientific">Faunimonas pinastri</name>
    <dbReference type="NCBI Taxonomy" id="1855383"/>
    <lineage>
        <taxon>Bacteria</taxon>
        <taxon>Pseudomonadati</taxon>
        <taxon>Pseudomonadota</taxon>
        <taxon>Alphaproteobacteria</taxon>
        <taxon>Hyphomicrobiales</taxon>
        <taxon>Afifellaceae</taxon>
        <taxon>Faunimonas</taxon>
    </lineage>
</organism>
<comment type="subcellular location">
    <subcellularLocation>
        <location evidence="1">Cell membrane</location>
        <topology evidence="1">Multi-pass membrane protein</topology>
    </subcellularLocation>
</comment>
<evidence type="ECO:0000256" key="9">
    <source>
        <dbReference type="ARBA" id="ARBA00023065"/>
    </source>
</evidence>
<reference evidence="14 15" key="1">
    <citation type="submission" date="2016-10" db="EMBL/GenBank/DDBJ databases">
        <authorList>
            <person name="de Groot N.N."/>
        </authorList>
    </citation>
    <scope>NUCLEOTIDE SEQUENCE [LARGE SCALE GENOMIC DNA]</scope>
    <source>
        <strain evidence="14 15">A52C2</strain>
    </source>
</reference>
<feature type="transmembrane region" description="Helical" evidence="12">
    <location>
        <begin position="135"/>
        <end position="156"/>
    </location>
</feature>
<keyword evidence="9" id="KW-0406">Ion transport</keyword>
<evidence type="ECO:0000259" key="13">
    <source>
        <dbReference type="Pfam" id="PF00999"/>
    </source>
</evidence>
<gene>
    <name evidence="14" type="ORF">SAMN05216548_104133</name>
</gene>
<dbReference type="InterPro" id="IPR018422">
    <property type="entry name" value="Cation/H_exchanger_CPA1"/>
</dbReference>
<dbReference type="PANTHER" id="PTHR10110:SF195">
    <property type="entry name" value="NA(+)_H(+) ANTIPORTER NHAS2"/>
    <property type="match status" value="1"/>
</dbReference>
<feature type="domain" description="Cation/H+ exchanger transmembrane" evidence="13">
    <location>
        <begin position="13"/>
        <end position="407"/>
    </location>
</feature>
<evidence type="ECO:0000256" key="4">
    <source>
        <dbReference type="ARBA" id="ARBA00022449"/>
    </source>
</evidence>